<dbReference type="InterPro" id="IPR013120">
    <property type="entry name" value="FAR_NAD-bd"/>
</dbReference>
<dbReference type="STRING" id="1214573.A0A0G2HFJ6"/>
<evidence type="ECO:0000313" key="5">
    <source>
        <dbReference type="Proteomes" id="UP000034680"/>
    </source>
</evidence>
<accession>A0A0G2HFJ6</accession>
<evidence type="ECO:0000313" key="4">
    <source>
        <dbReference type="EMBL" id="KKY33868.1"/>
    </source>
</evidence>
<evidence type="ECO:0000256" key="1">
    <source>
        <dbReference type="ARBA" id="ARBA00022450"/>
    </source>
</evidence>
<keyword evidence="1" id="KW-0596">Phosphopantetheine</keyword>
<dbReference type="SUPFAM" id="SSF51735">
    <property type="entry name" value="NAD(P)-binding Rossmann-fold domains"/>
    <property type="match status" value="1"/>
</dbReference>
<dbReference type="InterPro" id="IPR000873">
    <property type="entry name" value="AMP-dep_synth/lig_dom"/>
</dbReference>
<dbReference type="EMBL" id="LCUC01000226">
    <property type="protein sequence ID" value="KKY33868.1"/>
    <property type="molecule type" value="Genomic_DNA"/>
</dbReference>
<name>A0A0G2HFJ6_9PEZI</name>
<organism evidence="4 5">
    <name type="scientific">Diaporthe ampelina</name>
    <dbReference type="NCBI Taxonomy" id="1214573"/>
    <lineage>
        <taxon>Eukaryota</taxon>
        <taxon>Fungi</taxon>
        <taxon>Dikarya</taxon>
        <taxon>Ascomycota</taxon>
        <taxon>Pezizomycotina</taxon>
        <taxon>Sordariomycetes</taxon>
        <taxon>Sordariomycetidae</taxon>
        <taxon>Diaporthales</taxon>
        <taxon>Diaporthaceae</taxon>
        <taxon>Diaporthe</taxon>
    </lineage>
</organism>
<dbReference type="Gene3D" id="1.10.1200.10">
    <property type="entry name" value="ACP-like"/>
    <property type="match status" value="1"/>
</dbReference>
<dbReference type="InterPro" id="IPR036736">
    <property type="entry name" value="ACP-like_sf"/>
</dbReference>
<dbReference type="OrthoDB" id="329835at2759"/>
<dbReference type="Pfam" id="PF00501">
    <property type="entry name" value="AMP-binding"/>
    <property type="match status" value="1"/>
</dbReference>
<dbReference type="InterPro" id="IPR036291">
    <property type="entry name" value="NAD(P)-bd_dom_sf"/>
</dbReference>
<keyword evidence="2" id="KW-0597">Phosphoprotein</keyword>
<dbReference type="AlphaFoldDB" id="A0A0G2HFJ6"/>
<keyword evidence="5" id="KW-1185">Reference proteome</keyword>
<sequence>MSSQLPEPAEDLDWSGFIYEASNALAHYLHDAGVTNGDAVMIWAHRSVDLVVCIMGNLGKLLQASIECGRTHFDIFLKASGVTMTVLDPAYPPDENGPFAPLVQSYIDESLQLKAEVPELRLRNDGCLFGGEVDGKDVFQSARQKASSPPDVLILVGGATAKFPSLENVFFVGDVLITRDCRVLRRLAVNANIINMYGTTEMQRSVSYYEIPSAAKDPDYLNQLKDTIPAGKGTQNVQLLVVSREDKTRMCKVGEVGEIYCRAAGLAEGYLGDEQKNAEKFPNRGGKWAELVRDLNPKTIRQDQSFFDLGGHSLLAQQLPLMTRKEFGVDISINLLYEFPTLGGFSGQVEKVKGCASADGEQGDPELSKEVDVVIHNGASVHWVKRYHEMMPPNVLSTIDAMRLCKEGKPKRFAFVNSTAVLDSDHYIKLSEDLTRTGQGSITEEDDMLGSRTGLGTGYGQTKCVSEQLIREAGKRGLQGTIIRPGYILGDAETGLQSRPRIINTVNAVPVKHVARVMVAGALSPIAGGVHVAQVTAHPRLRMNEYLSILEYYEYKTPEHALMPLFHFCMNDLPANTRAPELDDRNAVAVLKADADRYTGVGYGVSREDVGRYLRYLAETKCIGLPSERGRPLPEIKADIASAKAAG</sequence>
<dbReference type="SUPFAM" id="SSF56801">
    <property type="entry name" value="Acetyl-CoA synthetase-like"/>
    <property type="match status" value="2"/>
</dbReference>
<gene>
    <name evidence="4" type="ORF">UCDDA912_g06247</name>
</gene>
<dbReference type="InterPro" id="IPR042099">
    <property type="entry name" value="ANL_N_sf"/>
</dbReference>
<evidence type="ECO:0000259" key="3">
    <source>
        <dbReference type="PROSITE" id="PS50075"/>
    </source>
</evidence>
<dbReference type="Proteomes" id="UP000034680">
    <property type="component" value="Unassembled WGS sequence"/>
</dbReference>
<dbReference type="Pfam" id="PF00550">
    <property type="entry name" value="PP-binding"/>
    <property type="match status" value="1"/>
</dbReference>
<dbReference type="PANTHER" id="PTHR44845:SF1">
    <property type="entry name" value="L-2-AMINOADIPATE REDUCTASE"/>
    <property type="match status" value="1"/>
</dbReference>
<dbReference type="PROSITE" id="PS50075">
    <property type="entry name" value="CARRIER"/>
    <property type="match status" value="1"/>
</dbReference>
<proteinExistence type="predicted"/>
<comment type="caution">
    <text evidence="4">The sequence shown here is derived from an EMBL/GenBank/DDBJ whole genome shotgun (WGS) entry which is preliminary data.</text>
</comment>
<feature type="domain" description="Carrier" evidence="3">
    <location>
        <begin position="278"/>
        <end position="353"/>
    </location>
</feature>
<dbReference type="Pfam" id="PF07993">
    <property type="entry name" value="NAD_binding_4"/>
    <property type="match status" value="1"/>
</dbReference>
<reference evidence="4 5" key="1">
    <citation type="submission" date="2015-05" db="EMBL/GenBank/DDBJ databases">
        <title>Distinctive expansion of gene families associated with plant cell wall degradation and secondary metabolism in the genomes of grapevine trunk pathogens.</title>
        <authorList>
            <person name="Lawrence D.P."/>
            <person name="Travadon R."/>
            <person name="Rolshausen P.E."/>
            <person name="Baumgartner K."/>
        </authorList>
    </citation>
    <scope>NUCLEOTIDE SEQUENCE [LARGE SCALE GENOMIC DNA]</scope>
    <source>
        <strain evidence="4">DA912</strain>
    </source>
</reference>
<evidence type="ECO:0000256" key="2">
    <source>
        <dbReference type="ARBA" id="ARBA00022553"/>
    </source>
</evidence>
<dbReference type="PANTHER" id="PTHR44845">
    <property type="entry name" value="CARRIER DOMAIN-CONTAINING PROTEIN"/>
    <property type="match status" value="1"/>
</dbReference>
<protein>
    <submittedName>
        <fullName evidence="4">Putative l-aminoadipate-semialdehyde dehydrogenase large subunit</fullName>
    </submittedName>
</protein>
<dbReference type="Gene3D" id="3.40.50.12780">
    <property type="entry name" value="N-terminal domain of ligase-like"/>
    <property type="match status" value="2"/>
</dbReference>
<dbReference type="InterPro" id="IPR009081">
    <property type="entry name" value="PP-bd_ACP"/>
</dbReference>
<reference evidence="4 5" key="2">
    <citation type="submission" date="2015-05" db="EMBL/GenBank/DDBJ databases">
        <authorList>
            <person name="Morales-Cruz A."/>
            <person name="Amrine K.C."/>
            <person name="Cantu D."/>
        </authorList>
    </citation>
    <scope>NUCLEOTIDE SEQUENCE [LARGE SCALE GENOMIC DNA]</scope>
    <source>
        <strain evidence="4">DA912</strain>
    </source>
</reference>
<dbReference type="Gene3D" id="3.40.50.720">
    <property type="entry name" value="NAD(P)-binding Rossmann-like Domain"/>
    <property type="match status" value="1"/>
</dbReference>
<dbReference type="SUPFAM" id="SSF47336">
    <property type="entry name" value="ACP-like"/>
    <property type="match status" value="1"/>
</dbReference>